<keyword evidence="3" id="KW-1185">Reference proteome</keyword>
<dbReference type="Proteomes" id="UP000031535">
    <property type="component" value="Unassembled WGS sequence"/>
</dbReference>
<dbReference type="EMBL" id="JXDG01000057">
    <property type="protein sequence ID" value="KIH81967.1"/>
    <property type="molecule type" value="Genomic_DNA"/>
</dbReference>
<sequence>MIMKPFNLLLSLTLLSVPVTTLAEGGGGRVIARMQARRDESMARFLEREDAKAIVNAQEAAKTLSRAQASNSGQVERSVDQP</sequence>
<organism evidence="2 3">
    <name type="scientific">Pseudomonas batumici</name>
    <dbReference type="NCBI Taxonomy" id="226910"/>
    <lineage>
        <taxon>Bacteria</taxon>
        <taxon>Pseudomonadati</taxon>
        <taxon>Pseudomonadota</taxon>
        <taxon>Gammaproteobacteria</taxon>
        <taxon>Pseudomonadales</taxon>
        <taxon>Pseudomonadaceae</taxon>
        <taxon>Pseudomonas</taxon>
    </lineage>
</organism>
<keyword evidence="1" id="KW-0732">Signal</keyword>
<comment type="caution">
    <text evidence="2">The sequence shown here is derived from an EMBL/GenBank/DDBJ whole genome shotgun (WGS) entry which is preliminary data.</text>
</comment>
<dbReference type="STRING" id="226910.UCMB321_4272"/>
<reference evidence="2 3" key="1">
    <citation type="submission" date="2015-01" db="EMBL/GenBank/DDBJ databases">
        <title>Complete genome of Pseudomonas batumici UCM B-321 producer of the batumin antibiotic with strong antistaphilococcal and potential anticancer activity.</title>
        <authorList>
            <person name="Klochko V.V."/>
            <person name="Zelena L.B."/>
            <person name="Elena K.A."/>
            <person name="Reva O.N."/>
        </authorList>
    </citation>
    <scope>NUCLEOTIDE SEQUENCE [LARGE SCALE GENOMIC DNA]</scope>
    <source>
        <strain evidence="2 3">UCM B-321</strain>
    </source>
</reference>
<name>A0A0C2IA39_9PSED</name>
<dbReference type="PATRIC" id="fig|226910.6.peg.4264"/>
<protein>
    <submittedName>
        <fullName evidence="2">Uncharacterized protein</fullName>
    </submittedName>
</protein>
<gene>
    <name evidence="2" type="ORF">UCMB321_4272</name>
</gene>
<evidence type="ECO:0000313" key="2">
    <source>
        <dbReference type="EMBL" id="KIH81967.1"/>
    </source>
</evidence>
<accession>A0A0C2IA39</accession>
<dbReference type="AlphaFoldDB" id="A0A0C2IA39"/>
<proteinExistence type="predicted"/>
<feature type="chain" id="PRO_5002162289" evidence="1">
    <location>
        <begin position="24"/>
        <end position="82"/>
    </location>
</feature>
<feature type="signal peptide" evidence="1">
    <location>
        <begin position="1"/>
        <end position="23"/>
    </location>
</feature>
<dbReference type="NCBIfam" id="NF041599">
    <property type="entry name" value="reg_PtrA_PA2808"/>
    <property type="match status" value="1"/>
</dbReference>
<evidence type="ECO:0000313" key="3">
    <source>
        <dbReference type="Proteomes" id="UP000031535"/>
    </source>
</evidence>
<evidence type="ECO:0000256" key="1">
    <source>
        <dbReference type="SAM" id="SignalP"/>
    </source>
</evidence>